<keyword evidence="2" id="KW-1185">Reference proteome</keyword>
<protein>
    <submittedName>
        <fullName evidence="1">Uncharacterized protein</fullName>
    </submittedName>
</protein>
<gene>
    <name evidence="1" type="ORF">J2S48_004745</name>
</gene>
<dbReference type="RefSeq" id="WP_274997220.1">
    <property type="nucleotide sequence ID" value="NZ_JAJQQP010000015.1"/>
</dbReference>
<organism evidence="1 2">
    <name type="scientific">Promicromonospora iranensis</name>
    <dbReference type="NCBI Taxonomy" id="1105144"/>
    <lineage>
        <taxon>Bacteria</taxon>
        <taxon>Bacillati</taxon>
        <taxon>Actinomycetota</taxon>
        <taxon>Actinomycetes</taxon>
        <taxon>Micrococcales</taxon>
        <taxon>Promicromonosporaceae</taxon>
        <taxon>Promicromonospora</taxon>
    </lineage>
</organism>
<evidence type="ECO:0000313" key="1">
    <source>
        <dbReference type="EMBL" id="MDR7385230.1"/>
    </source>
</evidence>
<dbReference type="Proteomes" id="UP001183585">
    <property type="component" value="Unassembled WGS sequence"/>
</dbReference>
<comment type="caution">
    <text evidence="1">The sequence shown here is derived from an EMBL/GenBank/DDBJ whole genome shotgun (WGS) entry which is preliminary data.</text>
</comment>
<reference evidence="1 2" key="1">
    <citation type="submission" date="2023-07" db="EMBL/GenBank/DDBJ databases">
        <title>Sequencing the genomes of 1000 actinobacteria strains.</title>
        <authorList>
            <person name="Klenk H.-P."/>
        </authorList>
    </citation>
    <scope>NUCLEOTIDE SEQUENCE [LARGE SCALE GENOMIC DNA]</scope>
    <source>
        <strain evidence="1 2">DSM 45554</strain>
    </source>
</reference>
<name>A0ABU2CV62_9MICO</name>
<evidence type="ECO:0000313" key="2">
    <source>
        <dbReference type="Proteomes" id="UP001183585"/>
    </source>
</evidence>
<dbReference type="EMBL" id="JAVDYE010000001">
    <property type="protein sequence ID" value="MDR7385230.1"/>
    <property type="molecule type" value="Genomic_DNA"/>
</dbReference>
<accession>A0ABU2CV62</accession>
<proteinExistence type="predicted"/>
<sequence length="118" mass="12946">MSTKPEPLRLGEERVQDGEATCQFGLTVPECDKPATRHFMWLNDKSTSAACDEHAALIHSRDTSETPYDEHTHGPDCGMPGALWHHPYEDEAEGYCFFPAVDDASLLVEEPIAAGATS</sequence>